<evidence type="ECO:0000313" key="3">
    <source>
        <dbReference type="EMBL" id="MDQ0166640.1"/>
    </source>
</evidence>
<dbReference type="InterPro" id="IPR036779">
    <property type="entry name" value="LysM_dom_sf"/>
</dbReference>
<evidence type="ECO:0000313" key="4">
    <source>
        <dbReference type="Proteomes" id="UP001235840"/>
    </source>
</evidence>
<keyword evidence="4" id="KW-1185">Reference proteome</keyword>
<feature type="domain" description="LysM" evidence="2">
    <location>
        <begin position="175"/>
        <end position="224"/>
    </location>
</feature>
<evidence type="ECO:0000259" key="2">
    <source>
        <dbReference type="PROSITE" id="PS51782"/>
    </source>
</evidence>
<feature type="region of interest" description="Disordered" evidence="1">
    <location>
        <begin position="151"/>
        <end position="175"/>
    </location>
</feature>
<dbReference type="Proteomes" id="UP001235840">
    <property type="component" value="Unassembled WGS sequence"/>
</dbReference>
<dbReference type="EMBL" id="JAUSTY010000010">
    <property type="protein sequence ID" value="MDQ0166640.1"/>
    <property type="molecule type" value="Genomic_DNA"/>
</dbReference>
<gene>
    <name evidence="3" type="ORF">J2S11_002556</name>
</gene>
<protein>
    <submittedName>
        <fullName evidence="3">LysM repeat protein</fullName>
    </submittedName>
</protein>
<dbReference type="Gene3D" id="3.10.350.10">
    <property type="entry name" value="LysM domain"/>
    <property type="match status" value="1"/>
</dbReference>
<name>A0ABT9W0L8_9BACI</name>
<dbReference type="PROSITE" id="PS51782">
    <property type="entry name" value="LYSM"/>
    <property type="match status" value="1"/>
</dbReference>
<dbReference type="SUPFAM" id="SSF54106">
    <property type="entry name" value="LysM domain"/>
    <property type="match status" value="1"/>
</dbReference>
<accession>A0ABT9W0L8</accession>
<reference evidence="3 4" key="1">
    <citation type="submission" date="2023-07" db="EMBL/GenBank/DDBJ databases">
        <title>Genomic Encyclopedia of Type Strains, Phase IV (KMG-IV): sequencing the most valuable type-strain genomes for metagenomic binning, comparative biology and taxonomic classification.</title>
        <authorList>
            <person name="Goeker M."/>
        </authorList>
    </citation>
    <scope>NUCLEOTIDE SEQUENCE [LARGE SCALE GENOMIC DNA]</scope>
    <source>
        <strain evidence="3 4">DSM 12751</strain>
    </source>
</reference>
<sequence length="234" mass="25863">MSEYGIWLSFNNQEEGFPLPINPDSIEISTGGRGTTYDISALGEINVIKDPTLTEYSFSGIFPADDHAYPFITAKYRRTTSKYIELIEEWMKSNRPIRFVFTGKSFDINMPASIESFQYKEVAGSGGDLEYSLKLKKYVFYAAKKATVVSPSTGTSAPVLQKEKEPRPNENAQPKTYTLAAGDSLWAVAQKVLGNGARWPEIQQLNGITDAEIKRLPIGKILKLPDTKGGAAHA</sequence>
<proteinExistence type="predicted"/>
<dbReference type="CDD" id="cd00118">
    <property type="entry name" value="LysM"/>
    <property type="match status" value="1"/>
</dbReference>
<dbReference type="RefSeq" id="WP_307395014.1">
    <property type="nucleotide sequence ID" value="NZ_BAAADK010000047.1"/>
</dbReference>
<dbReference type="PANTHER" id="PTHR34700">
    <property type="entry name" value="POTASSIUM BINDING PROTEIN KBP"/>
    <property type="match status" value="1"/>
</dbReference>
<dbReference type="PANTHER" id="PTHR34700:SF4">
    <property type="entry name" value="PHAGE-LIKE ELEMENT PBSX PROTEIN XKDP"/>
    <property type="match status" value="1"/>
</dbReference>
<evidence type="ECO:0000256" key="1">
    <source>
        <dbReference type="SAM" id="MobiDB-lite"/>
    </source>
</evidence>
<organism evidence="3 4">
    <name type="scientific">Caldalkalibacillus horti</name>
    <dbReference type="NCBI Taxonomy" id="77523"/>
    <lineage>
        <taxon>Bacteria</taxon>
        <taxon>Bacillati</taxon>
        <taxon>Bacillota</taxon>
        <taxon>Bacilli</taxon>
        <taxon>Bacillales</taxon>
        <taxon>Bacillaceae</taxon>
        <taxon>Caldalkalibacillus</taxon>
    </lineage>
</organism>
<dbReference type="InterPro" id="IPR052196">
    <property type="entry name" value="Bact_Kbp"/>
</dbReference>
<dbReference type="Pfam" id="PF01476">
    <property type="entry name" value="LysM"/>
    <property type="match status" value="1"/>
</dbReference>
<dbReference type="InterPro" id="IPR018392">
    <property type="entry name" value="LysM"/>
</dbReference>
<comment type="caution">
    <text evidence="3">The sequence shown here is derived from an EMBL/GenBank/DDBJ whole genome shotgun (WGS) entry which is preliminary data.</text>
</comment>